<organism evidence="2 3">
    <name type="scientific">Kibdelosporangium phytohabitans</name>
    <dbReference type="NCBI Taxonomy" id="860235"/>
    <lineage>
        <taxon>Bacteria</taxon>
        <taxon>Bacillati</taxon>
        <taxon>Actinomycetota</taxon>
        <taxon>Actinomycetes</taxon>
        <taxon>Pseudonocardiales</taxon>
        <taxon>Pseudonocardiaceae</taxon>
        <taxon>Kibdelosporangium</taxon>
    </lineage>
</organism>
<accession>A0A0N9I257</accession>
<dbReference type="Proteomes" id="UP000063699">
    <property type="component" value="Chromosome"/>
</dbReference>
<name>A0A0N9I257_9PSEU</name>
<protein>
    <submittedName>
        <fullName evidence="2">Uncharacterized protein</fullName>
    </submittedName>
</protein>
<evidence type="ECO:0000256" key="1">
    <source>
        <dbReference type="SAM" id="MobiDB-lite"/>
    </source>
</evidence>
<dbReference type="OrthoDB" id="3626510at2"/>
<dbReference type="AlphaFoldDB" id="A0A0N9I257"/>
<dbReference type="EMBL" id="CP012752">
    <property type="protein sequence ID" value="ALG12675.1"/>
    <property type="molecule type" value="Genomic_DNA"/>
</dbReference>
<sequence length="255" mass="28275">MEWDPWQFDDARAERMRNDDLCQVCGDPQSNLVYVLAPLHTTRSLVEMYGGAVCSLKCARLTAALCPHYTAESPTGIYLVPRHNRVDMIGDGTNNDDEYDLAGLTHTSCTPAALSDRAGRVVRRRAQRHQRRARSRWRTTRPVAVPDNSRSRLPIAHGTADDLVDLTGLYDVPDRVTWTTTELAIVGLGRTGVSYEIRELRRTPQRRCASGSTTPGTGRTGAHTSAAHADVVETQHVRYGTLPTSSRSRRAPRSP</sequence>
<gene>
    <name evidence="2" type="ORF">AOZ06_42675</name>
</gene>
<feature type="compositionally biased region" description="Low complexity" evidence="1">
    <location>
        <begin position="210"/>
        <end position="221"/>
    </location>
</feature>
<feature type="region of interest" description="Disordered" evidence="1">
    <location>
        <begin position="204"/>
        <end position="255"/>
    </location>
</feature>
<proteinExistence type="predicted"/>
<dbReference type="RefSeq" id="WP_054294567.1">
    <property type="nucleotide sequence ID" value="NZ_CP012752.1"/>
</dbReference>
<feature type="compositionally biased region" description="Basic residues" evidence="1">
    <location>
        <begin position="125"/>
        <end position="139"/>
    </location>
</feature>
<keyword evidence="3" id="KW-1185">Reference proteome</keyword>
<evidence type="ECO:0000313" key="2">
    <source>
        <dbReference type="EMBL" id="ALG12675.1"/>
    </source>
</evidence>
<evidence type="ECO:0000313" key="3">
    <source>
        <dbReference type="Proteomes" id="UP000063699"/>
    </source>
</evidence>
<dbReference type="KEGG" id="kphy:AOZ06_42675"/>
<feature type="region of interest" description="Disordered" evidence="1">
    <location>
        <begin position="125"/>
        <end position="152"/>
    </location>
</feature>
<reference evidence="2 3" key="1">
    <citation type="submission" date="2015-07" db="EMBL/GenBank/DDBJ databases">
        <title>Genome sequencing of Kibdelosporangium phytohabitans.</title>
        <authorList>
            <person name="Qin S."/>
            <person name="Xing K."/>
        </authorList>
    </citation>
    <scope>NUCLEOTIDE SEQUENCE [LARGE SCALE GENOMIC DNA]</scope>
    <source>
        <strain evidence="2 3">KLBMP1111</strain>
    </source>
</reference>